<evidence type="ECO:0000313" key="2">
    <source>
        <dbReference type="Proteomes" id="UP000321479"/>
    </source>
</evidence>
<dbReference type="Pfam" id="PF04237">
    <property type="entry name" value="YjbR"/>
    <property type="match status" value="1"/>
</dbReference>
<dbReference type="InterPro" id="IPR058532">
    <property type="entry name" value="YjbR/MT2646/Rv2570-like"/>
</dbReference>
<dbReference type="InterPro" id="IPR038056">
    <property type="entry name" value="YjbR-like_sf"/>
</dbReference>
<dbReference type="AlphaFoldDB" id="A0A5B8UX06"/>
<name>A0A5B8UX06_9SPHI</name>
<evidence type="ECO:0000313" key="1">
    <source>
        <dbReference type="EMBL" id="QEC63469.1"/>
    </source>
</evidence>
<sequence>MPKTIITGKKVTDLETARKIVLAQPETEEFDHFGRPAFRIKKKRVFATLWPAENRMMVKLTPIDQSVFNSFDPAIFYPVQNKWGLDGATFVELSKVRLDMLEDVIHTAWETANTKPTKNKKL</sequence>
<accession>A0A5B8UX06</accession>
<dbReference type="KEGG" id="mgin:FRZ54_13070"/>
<dbReference type="EMBL" id="CP042436">
    <property type="protein sequence ID" value="QEC63469.1"/>
    <property type="molecule type" value="Genomic_DNA"/>
</dbReference>
<reference evidence="1 2" key="1">
    <citation type="journal article" date="2017" name="Curr. Microbiol.">
        <title>Mucilaginibacter ginsenosidivorans sp. nov., Isolated from Soil of Ginseng Field.</title>
        <authorList>
            <person name="Kim M.M."/>
            <person name="Siddiqi M.Z."/>
            <person name="Im W.T."/>
        </authorList>
    </citation>
    <scope>NUCLEOTIDE SEQUENCE [LARGE SCALE GENOMIC DNA]</scope>
    <source>
        <strain evidence="1 2">Gsoil 3017</strain>
    </source>
</reference>
<protein>
    <submittedName>
        <fullName evidence="1">MmcQ/YjbR family DNA-binding protein</fullName>
    </submittedName>
</protein>
<dbReference type="OrthoDB" id="277063at2"/>
<proteinExistence type="predicted"/>
<keyword evidence="2" id="KW-1185">Reference proteome</keyword>
<organism evidence="1 2">
    <name type="scientific">Mucilaginibacter ginsenosidivorans</name>
    <dbReference type="NCBI Taxonomy" id="398053"/>
    <lineage>
        <taxon>Bacteria</taxon>
        <taxon>Pseudomonadati</taxon>
        <taxon>Bacteroidota</taxon>
        <taxon>Sphingobacteriia</taxon>
        <taxon>Sphingobacteriales</taxon>
        <taxon>Sphingobacteriaceae</taxon>
        <taxon>Mucilaginibacter</taxon>
    </lineage>
</organism>
<gene>
    <name evidence="1" type="ORF">FRZ54_13070</name>
</gene>
<keyword evidence="1" id="KW-0238">DNA-binding</keyword>
<dbReference type="Proteomes" id="UP000321479">
    <property type="component" value="Chromosome"/>
</dbReference>
<dbReference type="GO" id="GO:0003677">
    <property type="term" value="F:DNA binding"/>
    <property type="evidence" value="ECO:0007669"/>
    <property type="project" value="UniProtKB-KW"/>
</dbReference>
<dbReference type="SUPFAM" id="SSF142906">
    <property type="entry name" value="YjbR-like"/>
    <property type="match status" value="1"/>
</dbReference>